<keyword evidence="1" id="KW-0812">Transmembrane</keyword>
<accession>A0A812UF52</accession>
<keyword evidence="1" id="KW-0472">Membrane</keyword>
<comment type="caution">
    <text evidence="2">The sequence shown here is derived from an EMBL/GenBank/DDBJ whole genome shotgun (WGS) entry which is preliminary data.</text>
</comment>
<dbReference type="OrthoDB" id="484643at2759"/>
<feature type="transmembrane region" description="Helical" evidence="1">
    <location>
        <begin position="214"/>
        <end position="234"/>
    </location>
</feature>
<name>A0A812UF52_9DINO</name>
<dbReference type="AlphaFoldDB" id="A0A812UF52"/>
<feature type="transmembrane region" description="Helical" evidence="1">
    <location>
        <begin position="381"/>
        <end position="406"/>
    </location>
</feature>
<feature type="transmembrane region" description="Helical" evidence="1">
    <location>
        <begin position="456"/>
        <end position="475"/>
    </location>
</feature>
<feature type="transmembrane region" description="Helical" evidence="1">
    <location>
        <begin position="513"/>
        <end position="533"/>
    </location>
</feature>
<dbReference type="Proteomes" id="UP000601435">
    <property type="component" value="Unassembled WGS sequence"/>
</dbReference>
<protein>
    <submittedName>
        <fullName evidence="2">Uncharacterized protein</fullName>
    </submittedName>
</protein>
<organism evidence="2 3">
    <name type="scientific">Symbiodinium necroappetens</name>
    <dbReference type="NCBI Taxonomy" id="1628268"/>
    <lineage>
        <taxon>Eukaryota</taxon>
        <taxon>Sar</taxon>
        <taxon>Alveolata</taxon>
        <taxon>Dinophyceae</taxon>
        <taxon>Suessiales</taxon>
        <taxon>Symbiodiniaceae</taxon>
        <taxon>Symbiodinium</taxon>
    </lineage>
</organism>
<keyword evidence="1" id="KW-1133">Transmembrane helix</keyword>
<feature type="transmembrane region" description="Helical" evidence="1">
    <location>
        <begin position="304"/>
        <end position="327"/>
    </location>
</feature>
<feature type="transmembrane region" description="Helical" evidence="1">
    <location>
        <begin position="413"/>
        <end position="436"/>
    </location>
</feature>
<dbReference type="EMBL" id="CAJNJA010026670">
    <property type="protein sequence ID" value="CAE7562949.1"/>
    <property type="molecule type" value="Genomic_DNA"/>
</dbReference>
<evidence type="ECO:0000313" key="3">
    <source>
        <dbReference type="Proteomes" id="UP000601435"/>
    </source>
</evidence>
<sequence length="664" mass="74199">MEEERRNQYCEMHLAYNSWRVGDLHKDASNPRAFAWKAAANQSGGYFIYGSSYATGRRCNLQQAMLDSSSTREAEAKISDISDDIGQLRHHLLHAKEAIRLENSWHRPELPEVVTLSLPLTVTVASPNDHAHELSKFVGSMFESGHGSQGELSAPSEHILSAGSQAFWYKAAIAKSVEDFGSVDVKLVNVDDRYLARPKFTPLEERESARMPKFVAIMSGILIMLSVGHMSFSANRDNRDIGVMVIIAMLVAFPVLLMAGLLFLPYDVFGSLDWELALAGTRFVECFTQQVPAIWNNLNWFGRFLQLLAIAFCWFFGLSLLVGLPVVFGVGMIWKCCDWALVTLWPWQLALLIAFGATWFFPLAGTAFSIVISVDSSGMSLFIPMGWLGLYKLLTMFVPFGALNAWPGPASFLVFKLGWVGVPMLASTIIAPWLILPMGAYFNNRANCIDGFDWEVHLTFIYVVCIKSLYWLMFTGDQKLFTRLSTLVFYIMAEMDMYTDAMFVAIATSCGSWYGSVSFTVFVVGVLVAQLCIPSFYLNMSENSAIAAVWQIMQFPMESLPEDDGYKPLAPARTSKVSPDLKRRQAAMLAIIRCVFEDLPQCFIQYLFTIHVKKNPLIVFSIATSAASSLFAVGKAVGWGCLEWHVVAFADVFSKHPESPAWWI</sequence>
<gene>
    <name evidence="2" type="ORF">SNEC2469_LOCUS16274</name>
</gene>
<proteinExistence type="predicted"/>
<reference evidence="2" key="1">
    <citation type="submission" date="2021-02" db="EMBL/GenBank/DDBJ databases">
        <authorList>
            <person name="Dougan E. K."/>
            <person name="Rhodes N."/>
            <person name="Thang M."/>
            <person name="Chan C."/>
        </authorList>
    </citation>
    <scope>NUCLEOTIDE SEQUENCE</scope>
</reference>
<evidence type="ECO:0000313" key="2">
    <source>
        <dbReference type="EMBL" id="CAE7562949.1"/>
    </source>
</evidence>
<feature type="transmembrane region" description="Helical" evidence="1">
    <location>
        <begin position="339"/>
        <end position="361"/>
    </location>
</feature>
<keyword evidence="3" id="KW-1185">Reference proteome</keyword>
<evidence type="ECO:0000256" key="1">
    <source>
        <dbReference type="SAM" id="Phobius"/>
    </source>
</evidence>
<feature type="transmembrane region" description="Helical" evidence="1">
    <location>
        <begin position="487"/>
        <end position="507"/>
    </location>
</feature>
<feature type="transmembrane region" description="Helical" evidence="1">
    <location>
        <begin position="241"/>
        <end position="264"/>
    </location>
</feature>